<evidence type="ECO:0000313" key="2">
    <source>
        <dbReference type="EMBL" id="NFG18874.1"/>
    </source>
</evidence>
<dbReference type="SUPFAM" id="SSF52777">
    <property type="entry name" value="CoA-dependent acyltransferases"/>
    <property type="match status" value="2"/>
</dbReference>
<proteinExistence type="predicted"/>
<protein>
    <submittedName>
        <fullName evidence="2">Non-ribosomal peptide synthetase</fullName>
    </submittedName>
</protein>
<evidence type="ECO:0000313" key="3">
    <source>
        <dbReference type="Proteomes" id="UP000478995"/>
    </source>
</evidence>
<comment type="caution">
    <text evidence="2">The sequence shown here is derived from an EMBL/GenBank/DDBJ whole genome shotgun (WGS) entry which is preliminary data.</text>
</comment>
<dbReference type="GO" id="GO:0003824">
    <property type="term" value="F:catalytic activity"/>
    <property type="evidence" value="ECO:0007669"/>
    <property type="project" value="InterPro"/>
</dbReference>
<dbReference type="GO" id="GO:0005737">
    <property type="term" value="C:cytoplasm"/>
    <property type="evidence" value="ECO:0007669"/>
    <property type="project" value="TreeGrafter"/>
</dbReference>
<dbReference type="PANTHER" id="PTHR45527:SF1">
    <property type="entry name" value="FATTY ACID SYNTHASE"/>
    <property type="match status" value="1"/>
</dbReference>
<gene>
    <name evidence="2" type="ORF">FC794_19385</name>
</gene>
<name>A0A846JA15_CLOBO</name>
<dbReference type="GO" id="GO:0043041">
    <property type="term" value="P:amino acid activation for nonribosomal peptide biosynthetic process"/>
    <property type="evidence" value="ECO:0007669"/>
    <property type="project" value="TreeGrafter"/>
</dbReference>
<dbReference type="GO" id="GO:0031177">
    <property type="term" value="F:phosphopantetheine binding"/>
    <property type="evidence" value="ECO:0007669"/>
    <property type="project" value="TreeGrafter"/>
</dbReference>
<dbReference type="Pfam" id="PF00668">
    <property type="entry name" value="Condensation"/>
    <property type="match status" value="1"/>
</dbReference>
<dbReference type="CDD" id="cd19543">
    <property type="entry name" value="DCL_NRPS"/>
    <property type="match status" value="1"/>
</dbReference>
<dbReference type="PANTHER" id="PTHR45527">
    <property type="entry name" value="NONRIBOSOMAL PEPTIDE SYNTHETASE"/>
    <property type="match status" value="1"/>
</dbReference>
<evidence type="ECO:0000259" key="1">
    <source>
        <dbReference type="Pfam" id="PF00668"/>
    </source>
</evidence>
<reference evidence="2 3" key="1">
    <citation type="submission" date="2019-04" db="EMBL/GenBank/DDBJ databases">
        <title>Genome sequencing of Clostridium botulinum Groups I-IV and Clostridium butyricum.</title>
        <authorList>
            <person name="Brunt J."/>
            <person name="Van Vliet A.H.M."/>
            <person name="Stringer S.C."/>
            <person name="Carter A.T."/>
            <person name="Peck M.W."/>
        </authorList>
    </citation>
    <scope>NUCLEOTIDE SEQUENCE [LARGE SCALE GENOMIC DNA]</scope>
    <source>
        <strain evidence="2 3">IFR 18/037</strain>
    </source>
</reference>
<dbReference type="Gene3D" id="3.30.559.30">
    <property type="entry name" value="Nonribosomal peptide synthetase, condensation domain"/>
    <property type="match status" value="1"/>
</dbReference>
<accession>A0A846JA15</accession>
<dbReference type="GO" id="GO:0008610">
    <property type="term" value="P:lipid biosynthetic process"/>
    <property type="evidence" value="ECO:0007669"/>
    <property type="project" value="UniProtKB-ARBA"/>
</dbReference>
<dbReference type="Proteomes" id="UP000478995">
    <property type="component" value="Unassembled WGS sequence"/>
</dbReference>
<dbReference type="InterPro" id="IPR023213">
    <property type="entry name" value="CAT-like_dom_sf"/>
</dbReference>
<sequence length="314" mass="37289">MISMIIKNIYSLTPMQMGMLFHALKDEESSSYFEQSIFTLKGEIDLNIFERSFNKVIERYDILRTVFVYENVDKPKQIVFKERKARIGYEDISKLSNESKENYIENFISKDKEKGFNLGKDLLIRISILKVEKDKYEVVWSFHHILMDGWCLNIIMNDFFNIYSQLQEEKSIELPKVTPYIEYIKWLEDRKKLNNEGEEYWRNYLSCYENVARIPISAERHKEEKYELKELKFAINKEKTKKLERIVKTERVTMNTIIQAVWGILLQRYNNIDDVVFGTVVSGRNANIEGIDRMVGLFINTIPVRIKTESGMSF</sequence>
<feature type="non-terminal residue" evidence="2">
    <location>
        <position position="314"/>
    </location>
</feature>
<dbReference type="GO" id="GO:0044550">
    <property type="term" value="P:secondary metabolite biosynthetic process"/>
    <property type="evidence" value="ECO:0007669"/>
    <property type="project" value="TreeGrafter"/>
</dbReference>
<dbReference type="EMBL" id="SWOY01000035">
    <property type="protein sequence ID" value="NFG18874.1"/>
    <property type="molecule type" value="Genomic_DNA"/>
</dbReference>
<organism evidence="2 3">
    <name type="scientific">Clostridium botulinum</name>
    <dbReference type="NCBI Taxonomy" id="1491"/>
    <lineage>
        <taxon>Bacteria</taxon>
        <taxon>Bacillati</taxon>
        <taxon>Bacillota</taxon>
        <taxon>Clostridia</taxon>
        <taxon>Eubacteriales</taxon>
        <taxon>Clostridiaceae</taxon>
        <taxon>Clostridium</taxon>
    </lineage>
</organism>
<dbReference type="InterPro" id="IPR001242">
    <property type="entry name" value="Condensation_dom"/>
</dbReference>
<dbReference type="Gene3D" id="3.30.559.10">
    <property type="entry name" value="Chloramphenicol acetyltransferase-like domain"/>
    <property type="match status" value="1"/>
</dbReference>
<dbReference type="FunFam" id="3.30.559.10:FF:000012">
    <property type="entry name" value="Non-ribosomal peptide synthetase"/>
    <property type="match status" value="1"/>
</dbReference>
<feature type="domain" description="Condensation" evidence="1">
    <location>
        <begin position="7"/>
        <end position="312"/>
    </location>
</feature>
<dbReference type="AlphaFoldDB" id="A0A846JA15"/>